<name>A0A4R6WR07_9PROT</name>
<dbReference type="SUPFAM" id="SSF53474">
    <property type="entry name" value="alpha/beta-Hydrolases"/>
    <property type="match status" value="1"/>
</dbReference>
<dbReference type="Gene3D" id="3.40.50.1820">
    <property type="entry name" value="alpha/beta hydrolase"/>
    <property type="match status" value="1"/>
</dbReference>
<dbReference type="PANTHER" id="PTHR48081:SF30">
    <property type="entry name" value="ACETYL-HYDROLASE LIPR-RELATED"/>
    <property type="match status" value="1"/>
</dbReference>
<protein>
    <submittedName>
        <fullName evidence="4">Acetyl esterase/lipase</fullName>
    </submittedName>
</protein>
<dbReference type="PANTHER" id="PTHR48081">
    <property type="entry name" value="AB HYDROLASE SUPERFAMILY PROTEIN C4A8.06C"/>
    <property type="match status" value="1"/>
</dbReference>
<evidence type="ECO:0000259" key="3">
    <source>
        <dbReference type="Pfam" id="PF07859"/>
    </source>
</evidence>
<dbReference type="EMBL" id="SNYW01000010">
    <property type="protein sequence ID" value="TDQ80854.1"/>
    <property type="molecule type" value="Genomic_DNA"/>
</dbReference>
<reference evidence="4 5" key="1">
    <citation type="submission" date="2019-03" db="EMBL/GenBank/DDBJ databases">
        <title>Genomic Encyclopedia of Type Strains, Phase III (KMG-III): the genomes of soil and plant-associated and newly described type strains.</title>
        <authorList>
            <person name="Whitman W."/>
        </authorList>
    </citation>
    <scope>NUCLEOTIDE SEQUENCE [LARGE SCALE GENOMIC DNA]</scope>
    <source>
        <strain evidence="4 5">CGMCC 1.7660</strain>
    </source>
</reference>
<keyword evidence="2" id="KW-0378">Hydrolase</keyword>
<dbReference type="InterPro" id="IPR050300">
    <property type="entry name" value="GDXG_lipolytic_enzyme"/>
</dbReference>
<comment type="similarity">
    <text evidence="1">Belongs to the 'GDXG' lipolytic enzyme family.</text>
</comment>
<feature type="domain" description="Alpha/beta hydrolase fold-3" evidence="3">
    <location>
        <begin position="86"/>
        <end position="287"/>
    </location>
</feature>
<evidence type="ECO:0000313" key="5">
    <source>
        <dbReference type="Proteomes" id="UP000295783"/>
    </source>
</evidence>
<dbReference type="RefSeq" id="WP_133614196.1">
    <property type="nucleotide sequence ID" value="NZ_SNYW01000010.1"/>
</dbReference>
<dbReference type="InterPro" id="IPR029058">
    <property type="entry name" value="AB_hydrolase_fold"/>
</dbReference>
<dbReference type="AlphaFoldDB" id="A0A4R6WR07"/>
<dbReference type="GO" id="GO:0004806">
    <property type="term" value="F:triacylglycerol lipase activity"/>
    <property type="evidence" value="ECO:0007669"/>
    <property type="project" value="TreeGrafter"/>
</dbReference>
<dbReference type="InterPro" id="IPR013094">
    <property type="entry name" value="AB_hydrolase_3"/>
</dbReference>
<accession>A0A4R6WR07</accession>
<dbReference type="Pfam" id="PF07859">
    <property type="entry name" value="Abhydrolase_3"/>
    <property type="match status" value="1"/>
</dbReference>
<evidence type="ECO:0000313" key="4">
    <source>
        <dbReference type="EMBL" id="TDQ80854.1"/>
    </source>
</evidence>
<evidence type="ECO:0000256" key="1">
    <source>
        <dbReference type="ARBA" id="ARBA00010515"/>
    </source>
</evidence>
<dbReference type="OrthoDB" id="9806180at2"/>
<evidence type="ECO:0000256" key="2">
    <source>
        <dbReference type="ARBA" id="ARBA00022801"/>
    </source>
</evidence>
<gene>
    <name evidence="4" type="ORF">A8950_2722</name>
</gene>
<sequence>MPTRRFPAPTSVSRRARTVLNAAPALTARSMELAALNERRRETFALYAPQGEKWLSKLGGRSVHATLGGVRVQVVHPREKRGDDVVLYLFGGGYVQGTPEEDLCVTATIAHETGRVVYAPAYRLAPEHPYPAALEDALNVYRALLASHGAAAITLMGESAGAGLALCLALAASRDALALPAKLVLLSPWSDLSATGDTIATLKGIDPFLDYEVTLEGPACAYAGPRDLKDPLISPLYAEFPANFPKTLITTGTRDLFLSDCARLSTKMRAAGIEAELRVWEGMWHVFEFYIDLPEARASLREIAAFIAG</sequence>
<organism evidence="4 5">
    <name type="scientific">Dongia mobilis</name>
    <dbReference type="NCBI Taxonomy" id="578943"/>
    <lineage>
        <taxon>Bacteria</taxon>
        <taxon>Pseudomonadati</taxon>
        <taxon>Pseudomonadota</taxon>
        <taxon>Alphaproteobacteria</taxon>
        <taxon>Rhodospirillales</taxon>
        <taxon>Dongiaceae</taxon>
        <taxon>Dongia</taxon>
    </lineage>
</organism>
<proteinExistence type="inferred from homology"/>
<dbReference type="Proteomes" id="UP000295783">
    <property type="component" value="Unassembled WGS sequence"/>
</dbReference>
<comment type="caution">
    <text evidence="4">The sequence shown here is derived from an EMBL/GenBank/DDBJ whole genome shotgun (WGS) entry which is preliminary data.</text>
</comment>
<keyword evidence="5" id="KW-1185">Reference proteome</keyword>